<proteinExistence type="predicted"/>
<comment type="caution">
    <text evidence="1">The sequence shown here is derived from an EMBL/GenBank/DDBJ whole genome shotgun (WGS) entry which is preliminary data.</text>
</comment>
<dbReference type="InterPro" id="IPR050583">
    <property type="entry name" value="Mycobacterial_A85_antigen"/>
</dbReference>
<dbReference type="AlphaFoldDB" id="A0A926D236"/>
<gene>
    <name evidence="1" type="ORF">H8699_10955</name>
</gene>
<dbReference type="Proteomes" id="UP000654279">
    <property type="component" value="Unassembled WGS sequence"/>
</dbReference>
<dbReference type="EMBL" id="JACRSO010000005">
    <property type="protein sequence ID" value="MBC8529947.1"/>
    <property type="molecule type" value="Genomic_DNA"/>
</dbReference>
<organism evidence="1 2">
    <name type="scientific">Luoshenia tenuis</name>
    <dbReference type="NCBI Taxonomy" id="2763654"/>
    <lineage>
        <taxon>Bacteria</taxon>
        <taxon>Bacillati</taxon>
        <taxon>Bacillota</taxon>
        <taxon>Clostridia</taxon>
        <taxon>Christensenellales</taxon>
        <taxon>Christensenellaceae</taxon>
        <taxon>Luoshenia</taxon>
    </lineage>
</organism>
<dbReference type="InterPro" id="IPR029058">
    <property type="entry name" value="AB_hydrolase_fold"/>
</dbReference>
<dbReference type="PANTHER" id="PTHR48098">
    <property type="entry name" value="ENTEROCHELIN ESTERASE-RELATED"/>
    <property type="match status" value="1"/>
</dbReference>
<dbReference type="GO" id="GO:0016747">
    <property type="term" value="F:acyltransferase activity, transferring groups other than amino-acyl groups"/>
    <property type="evidence" value="ECO:0007669"/>
    <property type="project" value="TreeGrafter"/>
</dbReference>
<dbReference type="InterPro" id="IPR000801">
    <property type="entry name" value="Esterase-like"/>
</dbReference>
<name>A0A926D236_9FIRM</name>
<evidence type="ECO:0000313" key="2">
    <source>
        <dbReference type="Proteomes" id="UP000654279"/>
    </source>
</evidence>
<evidence type="ECO:0000313" key="1">
    <source>
        <dbReference type="EMBL" id="MBC8529947.1"/>
    </source>
</evidence>
<dbReference type="PANTHER" id="PTHR48098:SF1">
    <property type="entry name" value="DIACYLGLYCEROL ACYLTRANSFERASE_MYCOLYLTRANSFERASE AG85A"/>
    <property type="match status" value="1"/>
</dbReference>
<dbReference type="Pfam" id="PF00756">
    <property type="entry name" value="Esterase"/>
    <property type="match status" value="1"/>
</dbReference>
<dbReference type="SUPFAM" id="SSF53474">
    <property type="entry name" value="alpha/beta-Hydrolases"/>
    <property type="match status" value="1"/>
</dbReference>
<dbReference type="RefSeq" id="WP_249285726.1">
    <property type="nucleotide sequence ID" value="NZ_JACRSO010000005.1"/>
</dbReference>
<keyword evidence="2" id="KW-1185">Reference proteome</keyword>
<dbReference type="Gene3D" id="3.40.50.1820">
    <property type="entry name" value="alpha/beta hydrolase"/>
    <property type="match status" value="1"/>
</dbReference>
<sequence length="273" mass="30488">MALIKANFISYILRREVHVDVILPSPTIPESLGMGGKASHSRPAPLPVLYLLHGMGNNETNWVRYTNVERYAEERQIAVVMPAGENQEYRNQPGPGGNRQFDFIAYELPEFVQANFPVSDRREDTYIAGLSMGSMGSLLHSFCHPERFRAVGSFSGPLMQIPKSMNEGGGLPDYAAMSPQEVRAQFSPDVARIEQAAGEGGPLPDYYVACGKKDFLFPAAVAFADHLKSLGLKVTVDFEKDYGHEWYCWDENIAEFMDWLPRTDAYAGSKRQI</sequence>
<reference evidence="1" key="1">
    <citation type="submission" date="2020-08" db="EMBL/GenBank/DDBJ databases">
        <title>Genome public.</title>
        <authorList>
            <person name="Liu C."/>
            <person name="Sun Q."/>
        </authorList>
    </citation>
    <scope>NUCLEOTIDE SEQUENCE</scope>
    <source>
        <strain evidence="1">NSJ-44</strain>
    </source>
</reference>
<accession>A0A926D236</accession>
<protein>
    <submittedName>
        <fullName evidence="1">Uncharacterized protein</fullName>
    </submittedName>
</protein>